<dbReference type="PANTHER" id="PTHR47970:SF12">
    <property type="entry name" value="KINESIN FAMILY MEMBER 11"/>
    <property type="match status" value="1"/>
</dbReference>
<dbReference type="GO" id="GO:0072686">
    <property type="term" value="C:mitotic spindle"/>
    <property type="evidence" value="ECO:0007669"/>
    <property type="project" value="TreeGrafter"/>
</dbReference>
<dbReference type="GO" id="GO:0007018">
    <property type="term" value="P:microtubule-based movement"/>
    <property type="evidence" value="ECO:0007669"/>
    <property type="project" value="InterPro"/>
</dbReference>
<dbReference type="SUPFAM" id="SSF52540">
    <property type="entry name" value="P-loop containing nucleoside triphosphate hydrolases"/>
    <property type="match status" value="1"/>
</dbReference>
<dbReference type="GO" id="GO:0008017">
    <property type="term" value="F:microtubule binding"/>
    <property type="evidence" value="ECO:0007669"/>
    <property type="project" value="InterPro"/>
</dbReference>
<dbReference type="InterPro" id="IPR047149">
    <property type="entry name" value="KIF11-like"/>
</dbReference>
<dbReference type="InterPro" id="IPR027417">
    <property type="entry name" value="P-loop_NTPase"/>
</dbReference>
<comment type="similarity">
    <text evidence="5">Belongs to the TRAFAC class myosin-kinesin ATPase superfamily. Kinesin family.</text>
</comment>
<reference evidence="7" key="1">
    <citation type="submission" date="2014-07" db="EMBL/GenBank/DDBJ databases">
        <title>Identification of a novel salt tolerance gene in wild soybean by whole-genome sequencing.</title>
        <authorList>
            <person name="Lam H.-M."/>
            <person name="Qi X."/>
            <person name="Li M.-W."/>
            <person name="Liu X."/>
            <person name="Xie M."/>
            <person name="Ni M."/>
            <person name="Xu X."/>
        </authorList>
    </citation>
    <scope>NUCLEOTIDE SEQUENCE [LARGE SCALE GENOMIC DNA]</scope>
    <source>
        <tissue evidence="7">Root</tissue>
    </source>
</reference>
<dbReference type="Gene3D" id="3.40.850.10">
    <property type="entry name" value="Kinesin motor domain"/>
    <property type="match status" value="1"/>
</dbReference>
<dbReference type="GO" id="GO:0005524">
    <property type="term" value="F:ATP binding"/>
    <property type="evidence" value="ECO:0007669"/>
    <property type="project" value="InterPro"/>
</dbReference>
<dbReference type="Proteomes" id="UP000053555">
    <property type="component" value="Unassembled WGS sequence"/>
</dbReference>
<dbReference type="GO" id="GO:0005876">
    <property type="term" value="C:spindle microtubule"/>
    <property type="evidence" value="ECO:0007669"/>
    <property type="project" value="TreeGrafter"/>
</dbReference>
<proteinExistence type="inferred from homology"/>
<comment type="subcellular location">
    <subcellularLocation>
        <location evidence="1">Cytoplasm</location>
        <location evidence="1">Cytoskeleton</location>
    </subcellularLocation>
</comment>
<name>A0A0B2PGA5_GLYSO</name>
<sequence length="153" mass="17086">MPSPWPLPAMSSIPIDLPHTLLSKTTSRRREYIRRAAELKDQFSVRTSPFTALVSNIEKGQKYKVVFYAKADGAINLDVSFVGSEKGEKLASNGELPPGAGVIPRAVKQIFDTLESQNAEYSVKVTFLELYNEEITDLLAPEEISLSFLYLYL</sequence>
<gene>
    <name evidence="7" type="ORF">glysoja_037505</name>
</gene>
<dbReference type="GO" id="GO:0090307">
    <property type="term" value="P:mitotic spindle assembly"/>
    <property type="evidence" value="ECO:0007669"/>
    <property type="project" value="TreeGrafter"/>
</dbReference>
<evidence type="ECO:0000256" key="2">
    <source>
        <dbReference type="ARBA" id="ARBA00022490"/>
    </source>
</evidence>
<dbReference type="InterPro" id="IPR036961">
    <property type="entry name" value="Kinesin_motor_dom_sf"/>
</dbReference>
<comment type="caution">
    <text evidence="5">Lacks conserved residue(s) required for the propagation of feature annotation.</text>
</comment>
<organism evidence="7">
    <name type="scientific">Glycine soja</name>
    <name type="common">Wild soybean</name>
    <dbReference type="NCBI Taxonomy" id="3848"/>
    <lineage>
        <taxon>Eukaryota</taxon>
        <taxon>Viridiplantae</taxon>
        <taxon>Streptophyta</taxon>
        <taxon>Embryophyta</taxon>
        <taxon>Tracheophyta</taxon>
        <taxon>Spermatophyta</taxon>
        <taxon>Magnoliopsida</taxon>
        <taxon>eudicotyledons</taxon>
        <taxon>Gunneridae</taxon>
        <taxon>Pentapetalae</taxon>
        <taxon>rosids</taxon>
        <taxon>fabids</taxon>
        <taxon>Fabales</taxon>
        <taxon>Fabaceae</taxon>
        <taxon>Papilionoideae</taxon>
        <taxon>50 kb inversion clade</taxon>
        <taxon>NPAAA clade</taxon>
        <taxon>indigoferoid/millettioid clade</taxon>
        <taxon>Phaseoleae</taxon>
        <taxon>Glycine</taxon>
        <taxon>Glycine subgen. Soja</taxon>
    </lineage>
</organism>
<dbReference type="GO" id="GO:0008574">
    <property type="term" value="F:plus-end-directed microtubule motor activity"/>
    <property type="evidence" value="ECO:0007669"/>
    <property type="project" value="TreeGrafter"/>
</dbReference>
<dbReference type="Pfam" id="PF00225">
    <property type="entry name" value="Kinesin"/>
    <property type="match status" value="1"/>
</dbReference>
<dbReference type="EMBL" id="KN667540">
    <property type="protein sequence ID" value="KHN06653.1"/>
    <property type="molecule type" value="Genomic_DNA"/>
</dbReference>
<evidence type="ECO:0000256" key="5">
    <source>
        <dbReference type="PROSITE-ProRule" id="PRU00283"/>
    </source>
</evidence>
<keyword evidence="2" id="KW-0963">Cytoplasm</keyword>
<dbReference type="AlphaFoldDB" id="A0A0B2PGA5"/>
<evidence type="ECO:0000256" key="4">
    <source>
        <dbReference type="ARBA" id="ARBA00023212"/>
    </source>
</evidence>
<protein>
    <submittedName>
        <fullName evidence="7">125 kDa kinesin-related protein</fullName>
    </submittedName>
</protein>
<accession>A0A0B2PGA5</accession>
<dbReference type="InterPro" id="IPR001752">
    <property type="entry name" value="Kinesin_motor_dom"/>
</dbReference>
<keyword evidence="4" id="KW-0206">Cytoskeleton</keyword>
<keyword evidence="3" id="KW-0505">Motor protein</keyword>
<dbReference type="PROSITE" id="PS50067">
    <property type="entry name" value="KINESIN_MOTOR_2"/>
    <property type="match status" value="1"/>
</dbReference>
<dbReference type="GO" id="GO:0051231">
    <property type="term" value="P:spindle elongation"/>
    <property type="evidence" value="ECO:0007669"/>
    <property type="project" value="TreeGrafter"/>
</dbReference>
<feature type="domain" description="Kinesin motor" evidence="6">
    <location>
        <begin position="1"/>
        <end position="153"/>
    </location>
</feature>
<evidence type="ECO:0000259" key="6">
    <source>
        <dbReference type="PROSITE" id="PS50067"/>
    </source>
</evidence>
<evidence type="ECO:0000313" key="7">
    <source>
        <dbReference type="EMBL" id="KHN06653.1"/>
    </source>
</evidence>
<evidence type="ECO:0000256" key="1">
    <source>
        <dbReference type="ARBA" id="ARBA00004245"/>
    </source>
</evidence>
<evidence type="ECO:0000256" key="3">
    <source>
        <dbReference type="ARBA" id="ARBA00023175"/>
    </source>
</evidence>
<dbReference type="PANTHER" id="PTHR47970">
    <property type="entry name" value="KINESIN-LIKE PROTEIN KIF11"/>
    <property type="match status" value="1"/>
</dbReference>